<dbReference type="HOGENOM" id="CLU_3150730_0_0_4"/>
<gene>
    <name evidence="1" type="ORF">Cenrod_1507</name>
</gene>
<evidence type="ECO:0000313" key="1">
    <source>
        <dbReference type="EMBL" id="AGX87593.1"/>
    </source>
</evidence>
<name>U5NBH5_9BURK</name>
<dbReference type="STRING" id="946483.Cenrod_1507"/>
<evidence type="ECO:0000313" key="2">
    <source>
        <dbReference type="Proteomes" id="UP000017184"/>
    </source>
</evidence>
<protein>
    <submittedName>
        <fullName evidence="1">Uncharacterized protein</fullName>
    </submittedName>
</protein>
<proteinExistence type="predicted"/>
<dbReference type="AlphaFoldDB" id="U5NBH5"/>
<accession>U5NBH5</accession>
<dbReference type="EMBL" id="CP004885">
    <property type="protein sequence ID" value="AGX87593.1"/>
    <property type="molecule type" value="Genomic_DNA"/>
</dbReference>
<dbReference type="Proteomes" id="UP000017184">
    <property type="component" value="Chromosome"/>
</dbReference>
<organism evidence="1 2">
    <name type="scientific">Candidatus Symbiobacter mobilis CR</name>
    <dbReference type="NCBI Taxonomy" id="946483"/>
    <lineage>
        <taxon>Bacteria</taxon>
        <taxon>Pseudomonadati</taxon>
        <taxon>Pseudomonadota</taxon>
        <taxon>Betaproteobacteria</taxon>
        <taxon>Burkholderiales</taxon>
        <taxon>Comamonadaceae</taxon>
    </lineage>
</organism>
<dbReference type="KEGG" id="cbx:Cenrod_1507"/>
<sequence length="48" mass="5288">MQKSLSWRAPWPYAPFAQGSGTATGFVYLSTYYADNLKAISEISLPSD</sequence>
<keyword evidence="2" id="KW-1185">Reference proteome</keyword>
<reference evidence="1 2" key="1">
    <citation type="journal article" date="2013" name="Genome Biol.">
        <title>Genomic analysis reveals key aspects of prokaryotic symbiosis in the phototrophic consortium "Chlorochromatium aggregatum".</title>
        <authorList>
            <person name="Liu Z."/>
            <person name="Muller J."/>
            <person name="Li T."/>
            <person name="Alvey R.M."/>
            <person name="Vogl K."/>
            <person name="Frigaard N.U."/>
            <person name="Rockwell N.C."/>
            <person name="Boyd E.S."/>
            <person name="Tomsho L.P."/>
            <person name="Schuster S.C."/>
            <person name="Henke P."/>
            <person name="Rohde M."/>
            <person name="Overmann J."/>
            <person name="Bryant D.A."/>
        </authorList>
    </citation>
    <scope>NUCLEOTIDE SEQUENCE [LARGE SCALE GENOMIC DNA]</scope>
    <source>
        <strain evidence="1">CR</strain>
    </source>
</reference>